<accession>A0A158T0G1</accession>
<protein>
    <submittedName>
        <fullName evidence="1">Uncharacterized protein</fullName>
    </submittedName>
</protein>
<reference evidence="1 2" key="1">
    <citation type="submission" date="2014-05" db="EMBL/GenBank/DDBJ databases">
        <title>Methylome analysis of the phasevarions of Haemophilus influenzae.</title>
        <authorList>
            <person name="Atack J.M."/>
            <person name="Fox K.L."/>
            <person name="Power P.M."/>
            <person name="Clark T."/>
            <person name="Jurcisek J."/>
            <person name="Korlach J."/>
            <person name="Bakaletz L.O."/>
            <person name="Jennings M.P."/>
        </authorList>
    </citation>
    <scope>NUCLEOTIDE SEQUENCE [LARGE SCALE GENOMIC DNA]</scope>
    <source>
        <strain evidence="1 2">1209</strain>
    </source>
</reference>
<organism evidence="1 2">
    <name type="scientific">Haemophilus influenzae</name>
    <dbReference type="NCBI Taxonomy" id="727"/>
    <lineage>
        <taxon>Bacteria</taxon>
        <taxon>Pseudomonadati</taxon>
        <taxon>Pseudomonadota</taxon>
        <taxon>Gammaproteobacteria</taxon>
        <taxon>Pasteurellales</taxon>
        <taxon>Pasteurellaceae</taxon>
        <taxon>Haemophilus</taxon>
    </lineage>
</organism>
<gene>
    <name evidence="1" type="ORF">NTHI1209_00019</name>
</gene>
<dbReference type="EMBL" id="JMQP01000001">
    <property type="protein sequence ID" value="KIS36605.1"/>
    <property type="molecule type" value="Genomic_DNA"/>
</dbReference>
<evidence type="ECO:0000313" key="1">
    <source>
        <dbReference type="EMBL" id="KIS36605.1"/>
    </source>
</evidence>
<dbReference type="AlphaFoldDB" id="A0A158T0G1"/>
<proteinExistence type="predicted"/>
<comment type="caution">
    <text evidence="1">The sequence shown here is derived from an EMBL/GenBank/DDBJ whole genome shotgun (WGS) entry which is preliminary data.</text>
</comment>
<dbReference type="Proteomes" id="UP000050700">
    <property type="component" value="Unassembled WGS sequence"/>
</dbReference>
<sequence>MLMLIFNRQGEKKMLQSHVLMALFLHFHLKRIQFYGNRNC</sequence>
<name>A0A158T0G1_HAEIF</name>
<evidence type="ECO:0000313" key="2">
    <source>
        <dbReference type="Proteomes" id="UP000050700"/>
    </source>
</evidence>